<gene>
    <name evidence="3" type="ORF">FB556_0300</name>
</gene>
<dbReference type="Gene3D" id="2.60.120.10">
    <property type="entry name" value="Jelly Rolls"/>
    <property type="match status" value="1"/>
</dbReference>
<comment type="caution">
    <text evidence="3">The sequence shown here is derived from an EMBL/GenBank/DDBJ whole genome shotgun (WGS) entry which is preliminary data.</text>
</comment>
<dbReference type="Proteomes" id="UP000319746">
    <property type="component" value="Unassembled WGS sequence"/>
</dbReference>
<dbReference type="CDD" id="cd07007">
    <property type="entry name" value="cupin_CapF-like_C"/>
    <property type="match status" value="1"/>
</dbReference>
<feature type="domain" description="NAD-dependent epimerase/dehydratase" evidence="1">
    <location>
        <begin position="5"/>
        <end position="178"/>
    </location>
</feature>
<evidence type="ECO:0000259" key="1">
    <source>
        <dbReference type="Pfam" id="PF01370"/>
    </source>
</evidence>
<protein>
    <submittedName>
        <fullName evidence="3">UDP-2-acetamido-2,6-beta-L-arabino-hexul-4-ose reductase</fullName>
    </submittedName>
</protein>
<dbReference type="SUPFAM" id="SSF51735">
    <property type="entry name" value="NAD(P)-binding Rossmann-fold domains"/>
    <property type="match status" value="1"/>
</dbReference>
<dbReference type="InterPro" id="IPR036291">
    <property type="entry name" value="NAD(P)-bd_dom_sf"/>
</dbReference>
<dbReference type="InterPro" id="IPR011051">
    <property type="entry name" value="RmlC_Cupin_sf"/>
</dbReference>
<sequence length="369" mass="40741">MTIMAITGARGFLGFHLRAAAQEYGIRTIGIPLGEEFDLEQATAAIQTADQVIHLAGVNRGTDTEITQGNAHLAEQLVSALANTEAQPTAMVYGNSIQAGNGSVYGTAKQQVGDILAAAADQMGMVYRNVLLPNIFGEYGRPFYNSVVATFSHLIATGQEPMVQDDKELHLLHVQHAADVLLGQQPMTALATLAHCETVTGVKCLLEQFRDVYSAGEFPDLSTTFRRDLFNTYRAYVFPDHAPLGIMRHADQRGAFFEIVRSHGGTGQTSFSTTVPGITRGDHYHRRKVERFTVLAGEAEINLRRLFDDRVFTYRISGEEPKSVDMPTMYTHNIRNVGDEMLYTAFWTNDIFDPDRPDTITEAVTCTND</sequence>
<dbReference type="InterPro" id="IPR014710">
    <property type="entry name" value="RmlC-like_jellyroll"/>
</dbReference>
<dbReference type="EMBL" id="VFOU01000001">
    <property type="protein sequence ID" value="TQL73852.1"/>
    <property type="molecule type" value="Genomic_DNA"/>
</dbReference>
<accession>A0A543AMP1</accession>
<organism evidence="3 4">
    <name type="scientific">Enteractinococcus coprophilus</name>
    <dbReference type="NCBI Taxonomy" id="1027633"/>
    <lineage>
        <taxon>Bacteria</taxon>
        <taxon>Bacillati</taxon>
        <taxon>Actinomycetota</taxon>
        <taxon>Actinomycetes</taxon>
        <taxon>Micrococcales</taxon>
        <taxon>Micrococcaceae</taxon>
    </lineage>
</organism>
<evidence type="ECO:0000313" key="3">
    <source>
        <dbReference type="EMBL" id="TQL73852.1"/>
    </source>
</evidence>
<proteinExistence type="predicted"/>
<dbReference type="SUPFAM" id="SSF51182">
    <property type="entry name" value="RmlC-like cupins"/>
    <property type="match status" value="1"/>
</dbReference>
<dbReference type="Pfam" id="PF14667">
    <property type="entry name" value="Polysacc_synt_C"/>
    <property type="match status" value="1"/>
</dbReference>
<reference evidence="3 4" key="1">
    <citation type="submission" date="2019-06" db="EMBL/GenBank/DDBJ databases">
        <title>Sequencing the genomes of 1000 actinobacteria strains.</title>
        <authorList>
            <person name="Klenk H.-P."/>
        </authorList>
    </citation>
    <scope>NUCLEOTIDE SEQUENCE [LARGE SCALE GENOMIC DNA]</scope>
    <source>
        <strain evidence="3 4">DSM 24083</strain>
    </source>
</reference>
<feature type="domain" description="Capsular polysaccharide assembling protein CapF C-terminal" evidence="2">
    <location>
        <begin position="249"/>
        <end position="360"/>
    </location>
</feature>
<name>A0A543AMP1_9MICC</name>
<dbReference type="InterPro" id="IPR001509">
    <property type="entry name" value="Epimerase_deHydtase"/>
</dbReference>
<evidence type="ECO:0000259" key="2">
    <source>
        <dbReference type="Pfam" id="PF14667"/>
    </source>
</evidence>
<dbReference type="OrthoDB" id="9801785at2"/>
<keyword evidence="4" id="KW-1185">Reference proteome</keyword>
<evidence type="ECO:0000313" key="4">
    <source>
        <dbReference type="Proteomes" id="UP000319746"/>
    </source>
</evidence>
<dbReference type="InterPro" id="IPR029303">
    <property type="entry name" value="CapF_C"/>
</dbReference>
<dbReference type="AlphaFoldDB" id="A0A543AMP1"/>
<dbReference type="Pfam" id="PF01370">
    <property type="entry name" value="Epimerase"/>
    <property type="match status" value="1"/>
</dbReference>
<dbReference type="Gene3D" id="3.40.50.720">
    <property type="entry name" value="NAD(P)-binding Rossmann-like Domain"/>
    <property type="match status" value="1"/>
</dbReference>
<dbReference type="RefSeq" id="WP_141864093.1">
    <property type="nucleotide sequence ID" value="NZ_BAABAN010000017.1"/>
</dbReference>